<reference evidence="7 8" key="1">
    <citation type="submission" date="2021-05" db="EMBL/GenBank/DDBJ databases">
        <title>Kineosporia and Streptomyces sp. nov. two new marine actinobacteria isolated from Coral.</title>
        <authorList>
            <person name="Buangrab K."/>
            <person name="Sutthacheep M."/>
            <person name="Yeemin T."/>
            <person name="Harunari E."/>
            <person name="Igarashi Y."/>
            <person name="Kanchanasin P."/>
            <person name="Tanasupawat S."/>
            <person name="Phongsopitanun W."/>
        </authorList>
    </citation>
    <scope>NUCLEOTIDE SEQUENCE [LARGE SCALE GENOMIC DNA]</scope>
    <source>
        <strain evidence="7 8">J2-2</strain>
    </source>
</reference>
<keyword evidence="1 5" id="KW-0732">Signal</keyword>
<accession>A0ABS5TF35</accession>
<evidence type="ECO:0000256" key="1">
    <source>
        <dbReference type="ARBA" id="ARBA00022729"/>
    </source>
</evidence>
<dbReference type="SUPFAM" id="SSF81296">
    <property type="entry name" value="E set domains"/>
    <property type="match status" value="1"/>
</dbReference>
<dbReference type="InterPro" id="IPR014756">
    <property type="entry name" value="Ig_E-set"/>
</dbReference>
<feature type="chain" id="PRO_5046582374" evidence="5">
    <location>
        <begin position="28"/>
        <end position="238"/>
    </location>
</feature>
<evidence type="ECO:0000313" key="8">
    <source>
        <dbReference type="Proteomes" id="UP001197247"/>
    </source>
</evidence>
<dbReference type="InterPro" id="IPR014755">
    <property type="entry name" value="Cu-Rt/internalin_Ig-like"/>
</dbReference>
<name>A0ABS5TF35_9ACTN</name>
<evidence type="ECO:0000256" key="5">
    <source>
        <dbReference type="SAM" id="SignalP"/>
    </source>
</evidence>
<keyword evidence="2" id="KW-0186">Copper</keyword>
<evidence type="ECO:0000313" key="7">
    <source>
        <dbReference type="EMBL" id="MBT0769699.1"/>
    </source>
</evidence>
<evidence type="ECO:0000256" key="4">
    <source>
        <dbReference type="SAM" id="Phobius"/>
    </source>
</evidence>
<feature type="transmembrane region" description="Helical" evidence="4">
    <location>
        <begin position="197"/>
        <end position="216"/>
    </location>
</feature>
<protein>
    <submittedName>
        <fullName evidence="7">Copper resistance protein CopC</fullName>
    </submittedName>
</protein>
<dbReference type="Gene3D" id="2.60.40.1220">
    <property type="match status" value="1"/>
</dbReference>
<dbReference type="RefSeq" id="WP_214155993.1">
    <property type="nucleotide sequence ID" value="NZ_JAHBAY010000004.1"/>
</dbReference>
<feature type="domain" description="CopC" evidence="6">
    <location>
        <begin position="49"/>
        <end position="129"/>
    </location>
</feature>
<keyword evidence="4" id="KW-0812">Transmembrane</keyword>
<evidence type="ECO:0000259" key="6">
    <source>
        <dbReference type="Pfam" id="PF04234"/>
    </source>
</evidence>
<proteinExistence type="predicted"/>
<keyword evidence="4" id="KW-0472">Membrane</keyword>
<evidence type="ECO:0000256" key="2">
    <source>
        <dbReference type="ARBA" id="ARBA00023008"/>
    </source>
</evidence>
<comment type="caution">
    <text evidence="7">The sequence shown here is derived from an EMBL/GenBank/DDBJ whole genome shotgun (WGS) entry which is preliminary data.</text>
</comment>
<feature type="signal peptide" evidence="5">
    <location>
        <begin position="1"/>
        <end position="27"/>
    </location>
</feature>
<keyword evidence="8" id="KW-1185">Reference proteome</keyword>
<feature type="region of interest" description="Disordered" evidence="3">
    <location>
        <begin position="132"/>
        <end position="171"/>
    </location>
</feature>
<evidence type="ECO:0000256" key="3">
    <source>
        <dbReference type="SAM" id="MobiDB-lite"/>
    </source>
</evidence>
<gene>
    <name evidence="7" type="ORF">KIH74_12245</name>
</gene>
<feature type="compositionally biased region" description="Low complexity" evidence="3">
    <location>
        <begin position="141"/>
        <end position="167"/>
    </location>
</feature>
<keyword evidence="4" id="KW-1133">Transmembrane helix</keyword>
<dbReference type="Proteomes" id="UP001197247">
    <property type="component" value="Unassembled WGS sequence"/>
</dbReference>
<organism evidence="7 8">
    <name type="scientific">Kineosporia corallincola</name>
    <dbReference type="NCBI Taxonomy" id="2835133"/>
    <lineage>
        <taxon>Bacteria</taxon>
        <taxon>Bacillati</taxon>
        <taxon>Actinomycetota</taxon>
        <taxon>Actinomycetes</taxon>
        <taxon>Kineosporiales</taxon>
        <taxon>Kineosporiaceae</taxon>
        <taxon>Kineosporia</taxon>
    </lineage>
</organism>
<dbReference type="InterPro" id="IPR007348">
    <property type="entry name" value="CopC_dom"/>
</dbReference>
<dbReference type="EMBL" id="JAHBAY010000004">
    <property type="protein sequence ID" value="MBT0769699.1"/>
    <property type="molecule type" value="Genomic_DNA"/>
</dbReference>
<sequence>MLWLRVSGALRAATVVTVAGTSLFVTAGAGFADTDDGPEPRVIGFSPARQVVQFAPYAVSVTFSTPLRESGASMSIRTVDGEVGTGKVVTRAATLRRSVIEGAPNGVYTIEWEAVAKNGRKMAGTFGFTAGHPNDDPLITGVPAASSPESSPESSAGAAGGSPAVKDPWADDGDAVVVAPAPADDGSVPEGRSPYRFPLLAFGLGSLLVIASGLVSRRHRRVERERPVVRTRRGVYSV</sequence>
<dbReference type="Pfam" id="PF04234">
    <property type="entry name" value="CopC"/>
    <property type="match status" value="1"/>
</dbReference>